<dbReference type="Pfam" id="PF01425">
    <property type="entry name" value="Amidase"/>
    <property type="match status" value="1"/>
</dbReference>
<accession>A0A6J6UBS7</accession>
<dbReference type="InterPro" id="IPR023631">
    <property type="entry name" value="Amidase_dom"/>
</dbReference>
<dbReference type="AlphaFoldDB" id="A0A6J6UBS7"/>
<proteinExistence type="predicted"/>
<dbReference type="InterPro" id="IPR036928">
    <property type="entry name" value="AS_sf"/>
</dbReference>
<dbReference type="GO" id="GO:0003824">
    <property type="term" value="F:catalytic activity"/>
    <property type="evidence" value="ECO:0007669"/>
    <property type="project" value="InterPro"/>
</dbReference>
<name>A0A6J6UBS7_9ZZZZ</name>
<gene>
    <name evidence="2" type="ORF">UFOPK2786_01631</name>
</gene>
<protein>
    <submittedName>
        <fullName evidence="2">Unannotated protein</fullName>
    </submittedName>
</protein>
<sequence>MSRLRSAGAIPLCKTATPEYTWSAQTASALQGYTNNPYDLRRSTGGSSGGEAALHAVNAAPFGLGTDGFCSIRLPAHFCGTVGFRPTAGVVPETGTWPLTRATGMMDISTTGPMGAHASDLGVVLELISGPDPGDPLCHPLQGRPLSSIDLSGRMIGVLPESALEGLSSGTRQALADLAAYFVSVGAVLHTVDPWETASAVDLAFTLMAPDGGEQARANLAAAEGRHHPEFAGLLEALASTTPSMSDYLRAVDEWRTLRAHVRSSIADCLVTLVPVASGPAPLHDRLPGADDAASSVEAFNHSFSLAMAGVPSAVIPVGMEQVGDGVELPIGIQLIGAPHSDYSVLAVASAAQQHFRPAISRPTAWAITEEESHD</sequence>
<dbReference type="SUPFAM" id="SSF75304">
    <property type="entry name" value="Amidase signature (AS) enzymes"/>
    <property type="match status" value="1"/>
</dbReference>
<dbReference type="EMBL" id="CAEZYW010000305">
    <property type="protein sequence ID" value="CAB4757291.1"/>
    <property type="molecule type" value="Genomic_DNA"/>
</dbReference>
<reference evidence="2" key="1">
    <citation type="submission" date="2020-05" db="EMBL/GenBank/DDBJ databases">
        <authorList>
            <person name="Chiriac C."/>
            <person name="Salcher M."/>
            <person name="Ghai R."/>
            <person name="Kavagutti S V."/>
        </authorList>
    </citation>
    <scope>NUCLEOTIDE SEQUENCE</scope>
</reference>
<dbReference type="Gene3D" id="3.90.1300.10">
    <property type="entry name" value="Amidase signature (AS) domain"/>
    <property type="match status" value="1"/>
</dbReference>
<evidence type="ECO:0000259" key="1">
    <source>
        <dbReference type="Pfam" id="PF01425"/>
    </source>
</evidence>
<feature type="domain" description="Amidase" evidence="1">
    <location>
        <begin position="2"/>
        <end position="346"/>
    </location>
</feature>
<dbReference type="PANTHER" id="PTHR11895">
    <property type="entry name" value="TRANSAMIDASE"/>
    <property type="match status" value="1"/>
</dbReference>
<dbReference type="InterPro" id="IPR000120">
    <property type="entry name" value="Amidase"/>
</dbReference>
<dbReference type="PANTHER" id="PTHR11895:SF7">
    <property type="entry name" value="GLUTAMYL-TRNA(GLN) AMIDOTRANSFERASE SUBUNIT A, MITOCHONDRIAL"/>
    <property type="match status" value="1"/>
</dbReference>
<organism evidence="2">
    <name type="scientific">freshwater metagenome</name>
    <dbReference type="NCBI Taxonomy" id="449393"/>
    <lineage>
        <taxon>unclassified sequences</taxon>
        <taxon>metagenomes</taxon>
        <taxon>ecological metagenomes</taxon>
    </lineage>
</organism>
<evidence type="ECO:0000313" key="2">
    <source>
        <dbReference type="EMBL" id="CAB4757291.1"/>
    </source>
</evidence>